<protein>
    <submittedName>
        <fullName evidence="3">Uncharacterized protein</fullName>
    </submittedName>
</protein>
<feature type="compositionally biased region" description="Pro residues" evidence="2">
    <location>
        <begin position="389"/>
        <end position="398"/>
    </location>
</feature>
<feature type="region of interest" description="Disordered" evidence="2">
    <location>
        <begin position="353"/>
        <end position="424"/>
    </location>
</feature>
<keyword evidence="1" id="KW-0175">Coiled coil</keyword>
<dbReference type="RefSeq" id="XP_052946507.1">
    <property type="nucleotide sequence ID" value="XM_053088801.1"/>
</dbReference>
<feature type="coiled-coil region" evidence="1">
    <location>
        <begin position="171"/>
        <end position="220"/>
    </location>
</feature>
<sequence length="438" mass="47698">MPANPMYELLMGAEDHRSELQQLRNTPFGGVIQVTDFEERLRSLNNVAHRRLANHIADFLDFPSLAGGAEDNWARLIAPIMYQINTVYIALLDQIDRGELTRSDSSSSRVRVWDGYFGDCFKPVGLGGTTSPIPTPSHFNTTQSTGILADTPVVTEQNLAKEVKAMAQVVVDEQVEEVRQLIAAVKKEQAEAESRSAEKIKGLEEALKEQKKEMEEMKGIFESAIIAEVAKRDGQHQATLEELRAQREAAAKLDAGLWDEVEALRAKVVKVEENTSTDQFLVDAAILHSNAIAEICKQQIMAVNIVLSAREEAVQHIDTRVGFQLEGLEDLVDSMDGRMLQFEKRIAAAIPPPGGSSNLASTPSAPTPAAAPGYGQFAFGPHANNSAPSNPPSAPPSHPLATGSSTTTITVHHPSNHVTVKPPVDSAYVPWMPVQYSQ</sequence>
<feature type="compositionally biased region" description="Low complexity" evidence="2">
    <location>
        <begin position="360"/>
        <end position="372"/>
    </location>
</feature>
<evidence type="ECO:0000256" key="1">
    <source>
        <dbReference type="SAM" id="Coils"/>
    </source>
</evidence>
<keyword evidence="4" id="KW-1185">Reference proteome</keyword>
<accession>A0AA38H9I3</accession>
<evidence type="ECO:0000256" key="2">
    <source>
        <dbReference type="SAM" id="MobiDB-lite"/>
    </source>
</evidence>
<comment type="caution">
    <text evidence="3">The sequence shown here is derived from an EMBL/GenBank/DDBJ whole genome shotgun (WGS) entry which is preliminary data.</text>
</comment>
<dbReference type="GeneID" id="77728006"/>
<reference evidence="3" key="1">
    <citation type="journal article" date="2022" name="G3 (Bethesda)">
        <title>High quality genome of the basidiomycete yeast Dioszegia hungarica PDD-24b-2 isolated from cloud water.</title>
        <authorList>
            <person name="Jarrige D."/>
            <person name="Haridas S."/>
            <person name="Bleykasten-Grosshans C."/>
            <person name="Joly M."/>
            <person name="Nadalig T."/>
            <person name="Sancelme M."/>
            <person name="Vuilleumier S."/>
            <person name="Grigoriev I.V."/>
            <person name="Amato P."/>
            <person name="Bringel F."/>
        </authorList>
    </citation>
    <scope>NUCLEOTIDE SEQUENCE</scope>
    <source>
        <strain evidence="3">PDD-24b-2</strain>
    </source>
</reference>
<evidence type="ECO:0000313" key="3">
    <source>
        <dbReference type="EMBL" id="KAI9636730.1"/>
    </source>
</evidence>
<organism evidence="3 4">
    <name type="scientific">Dioszegia hungarica</name>
    <dbReference type="NCBI Taxonomy" id="4972"/>
    <lineage>
        <taxon>Eukaryota</taxon>
        <taxon>Fungi</taxon>
        <taxon>Dikarya</taxon>
        <taxon>Basidiomycota</taxon>
        <taxon>Agaricomycotina</taxon>
        <taxon>Tremellomycetes</taxon>
        <taxon>Tremellales</taxon>
        <taxon>Bulleribasidiaceae</taxon>
        <taxon>Dioszegia</taxon>
    </lineage>
</organism>
<proteinExistence type="predicted"/>
<dbReference type="EMBL" id="JAKWFO010000005">
    <property type="protein sequence ID" value="KAI9636730.1"/>
    <property type="molecule type" value="Genomic_DNA"/>
</dbReference>
<name>A0AA38H9I3_9TREE</name>
<evidence type="ECO:0000313" key="4">
    <source>
        <dbReference type="Proteomes" id="UP001164286"/>
    </source>
</evidence>
<gene>
    <name evidence="3" type="ORF">MKK02DRAFT_33857</name>
</gene>
<dbReference type="AlphaFoldDB" id="A0AA38H9I3"/>
<dbReference type="Proteomes" id="UP001164286">
    <property type="component" value="Unassembled WGS sequence"/>
</dbReference>